<accession>A0A9P6CS96</accession>
<name>A0A9P6CS96_9AGAR</name>
<evidence type="ECO:0000313" key="4">
    <source>
        <dbReference type="Proteomes" id="UP000807469"/>
    </source>
</evidence>
<organism evidence="3 4">
    <name type="scientific">Pholiota conissans</name>
    <dbReference type="NCBI Taxonomy" id="109636"/>
    <lineage>
        <taxon>Eukaryota</taxon>
        <taxon>Fungi</taxon>
        <taxon>Dikarya</taxon>
        <taxon>Basidiomycota</taxon>
        <taxon>Agaricomycotina</taxon>
        <taxon>Agaricomycetes</taxon>
        <taxon>Agaricomycetidae</taxon>
        <taxon>Agaricales</taxon>
        <taxon>Agaricineae</taxon>
        <taxon>Strophariaceae</taxon>
        <taxon>Pholiota</taxon>
    </lineage>
</organism>
<gene>
    <name evidence="3" type="ORF">BDN70DRAFT_902157</name>
</gene>
<keyword evidence="4" id="KW-1185">Reference proteome</keyword>
<evidence type="ECO:0000256" key="1">
    <source>
        <dbReference type="SAM" id="Coils"/>
    </source>
</evidence>
<protein>
    <submittedName>
        <fullName evidence="3">Uncharacterized protein</fullName>
    </submittedName>
</protein>
<dbReference type="Proteomes" id="UP000807469">
    <property type="component" value="Unassembled WGS sequence"/>
</dbReference>
<reference evidence="3" key="1">
    <citation type="submission" date="2020-11" db="EMBL/GenBank/DDBJ databases">
        <authorList>
            <consortium name="DOE Joint Genome Institute"/>
            <person name="Ahrendt S."/>
            <person name="Riley R."/>
            <person name="Andreopoulos W."/>
            <person name="Labutti K."/>
            <person name="Pangilinan J."/>
            <person name="Ruiz-Duenas F.J."/>
            <person name="Barrasa J.M."/>
            <person name="Sanchez-Garcia M."/>
            <person name="Camarero S."/>
            <person name="Miyauchi S."/>
            <person name="Serrano A."/>
            <person name="Linde D."/>
            <person name="Babiker R."/>
            <person name="Drula E."/>
            <person name="Ayuso-Fernandez I."/>
            <person name="Pacheco R."/>
            <person name="Padilla G."/>
            <person name="Ferreira P."/>
            <person name="Barriuso J."/>
            <person name="Kellner H."/>
            <person name="Castanera R."/>
            <person name="Alfaro M."/>
            <person name="Ramirez L."/>
            <person name="Pisabarro A.G."/>
            <person name="Kuo A."/>
            <person name="Tritt A."/>
            <person name="Lipzen A."/>
            <person name="He G."/>
            <person name="Yan M."/>
            <person name="Ng V."/>
            <person name="Cullen D."/>
            <person name="Martin F."/>
            <person name="Rosso M.-N."/>
            <person name="Henrissat B."/>
            <person name="Hibbett D."/>
            <person name="Martinez A.T."/>
            <person name="Grigoriev I.V."/>
        </authorList>
    </citation>
    <scope>NUCLEOTIDE SEQUENCE</scope>
    <source>
        <strain evidence="3">CIRM-BRFM 674</strain>
    </source>
</reference>
<proteinExistence type="predicted"/>
<feature type="compositionally biased region" description="Acidic residues" evidence="2">
    <location>
        <begin position="91"/>
        <end position="104"/>
    </location>
</feature>
<sequence length="263" mass="30699">MRPKYQDRKFSSFRYTFETKECLGTKFMVNPGAFRGARKEFLMNEKANYSAAVAGGYAADALAQIQRRYFKRFPIDLPHDEEPSPETLNSIDDDAADPEPEIDEPNPQRLTIEEFAAAMQHIEDRKKLLNFHKGQIKRWLAYQHMKDNDLDPKESGAFNPYHALMTRLTGKEVVRPRCKTGANMWRKTHREHIEAELKRRLGDLKGKRDRLAAERDKIAREMFGRLDLEEQRDWKTMVLAEHDELMKEYCSESPVSAGLIYQT</sequence>
<keyword evidence="1" id="KW-0175">Coiled coil</keyword>
<evidence type="ECO:0000256" key="2">
    <source>
        <dbReference type="SAM" id="MobiDB-lite"/>
    </source>
</evidence>
<dbReference type="AlphaFoldDB" id="A0A9P6CS96"/>
<dbReference type="EMBL" id="MU156037">
    <property type="protein sequence ID" value="KAF9470378.1"/>
    <property type="molecule type" value="Genomic_DNA"/>
</dbReference>
<evidence type="ECO:0000313" key="3">
    <source>
        <dbReference type="EMBL" id="KAF9470378.1"/>
    </source>
</evidence>
<feature type="region of interest" description="Disordered" evidence="2">
    <location>
        <begin position="76"/>
        <end position="107"/>
    </location>
</feature>
<feature type="coiled-coil region" evidence="1">
    <location>
        <begin position="194"/>
        <end position="221"/>
    </location>
</feature>
<comment type="caution">
    <text evidence="3">The sequence shown here is derived from an EMBL/GenBank/DDBJ whole genome shotgun (WGS) entry which is preliminary data.</text>
</comment>
<dbReference type="OrthoDB" id="3033067at2759"/>